<dbReference type="HOGENOM" id="CLU_1629736_0_0_1"/>
<accession>A0A0E0LKE0</accession>
<dbReference type="AlphaFoldDB" id="A0A0E0LKE0"/>
<evidence type="ECO:0000256" key="1">
    <source>
        <dbReference type="SAM" id="MobiDB-lite"/>
    </source>
</evidence>
<proteinExistence type="predicted"/>
<protein>
    <submittedName>
        <fullName evidence="2">Uncharacterized protein</fullName>
    </submittedName>
</protein>
<evidence type="ECO:0000313" key="3">
    <source>
        <dbReference type="Proteomes" id="UP000026962"/>
    </source>
</evidence>
<sequence>MAGEGVHGCGRRRKAREKGGACKEDEESEAARQIRNAGASCSTTWSTAYGSTFFSILFVPVDQLVEPMEMASIRAALSGLKNSSITSMGAEKLPDQMHDLKIRDDKEVQVTNINGKGTKTGHIIVTTTGGRNDQPKQIVSYMAERIVGQGLFGIVFQQIVDTL</sequence>
<name>A0A0E0LKE0_ORYPU</name>
<organism evidence="2">
    <name type="scientific">Oryza punctata</name>
    <name type="common">Red rice</name>
    <dbReference type="NCBI Taxonomy" id="4537"/>
    <lineage>
        <taxon>Eukaryota</taxon>
        <taxon>Viridiplantae</taxon>
        <taxon>Streptophyta</taxon>
        <taxon>Embryophyta</taxon>
        <taxon>Tracheophyta</taxon>
        <taxon>Spermatophyta</taxon>
        <taxon>Magnoliopsida</taxon>
        <taxon>Liliopsida</taxon>
        <taxon>Poales</taxon>
        <taxon>Poaceae</taxon>
        <taxon>BOP clade</taxon>
        <taxon>Oryzoideae</taxon>
        <taxon>Oryzeae</taxon>
        <taxon>Oryzinae</taxon>
        <taxon>Oryza</taxon>
    </lineage>
</organism>
<dbReference type="Proteomes" id="UP000026962">
    <property type="component" value="Chromosome 7"/>
</dbReference>
<reference evidence="2" key="1">
    <citation type="submission" date="2015-04" db="UniProtKB">
        <authorList>
            <consortium name="EnsemblPlants"/>
        </authorList>
    </citation>
    <scope>IDENTIFICATION</scope>
</reference>
<reference evidence="2" key="2">
    <citation type="submission" date="2018-05" db="EMBL/GenBank/DDBJ databases">
        <title>OpunRS2 (Oryza punctata Reference Sequence Version 2).</title>
        <authorList>
            <person name="Zhang J."/>
            <person name="Kudrna D."/>
            <person name="Lee S."/>
            <person name="Talag J."/>
            <person name="Welchert J."/>
            <person name="Wing R.A."/>
        </authorList>
    </citation>
    <scope>NUCLEOTIDE SEQUENCE [LARGE SCALE GENOMIC DNA]</scope>
</reference>
<feature type="region of interest" description="Disordered" evidence="1">
    <location>
        <begin position="1"/>
        <end position="25"/>
    </location>
</feature>
<dbReference type="STRING" id="4537.A0A0E0LKE0"/>
<dbReference type="EnsemblPlants" id="OPUNC07G12390.1">
    <property type="protein sequence ID" value="OPUNC07G12390.1"/>
    <property type="gene ID" value="OPUNC07G12390"/>
</dbReference>
<keyword evidence="3" id="KW-1185">Reference proteome</keyword>
<dbReference type="eggNOG" id="KOG0658">
    <property type="taxonomic scope" value="Eukaryota"/>
</dbReference>
<dbReference type="Gramene" id="OPUNC07G12390.1">
    <property type="protein sequence ID" value="OPUNC07G12390.1"/>
    <property type="gene ID" value="OPUNC07G12390"/>
</dbReference>
<evidence type="ECO:0000313" key="2">
    <source>
        <dbReference type="EnsemblPlants" id="OPUNC07G12390.1"/>
    </source>
</evidence>